<keyword evidence="4" id="KW-1185">Reference proteome</keyword>
<reference evidence="3" key="1">
    <citation type="journal article" date="2023" name="Mol. Phylogenet. Evol.">
        <title>Genome-scale phylogeny and comparative genomics of the fungal order Sordariales.</title>
        <authorList>
            <person name="Hensen N."/>
            <person name="Bonometti L."/>
            <person name="Westerberg I."/>
            <person name="Brannstrom I.O."/>
            <person name="Guillou S."/>
            <person name="Cros-Aarteil S."/>
            <person name="Calhoun S."/>
            <person name="Haridas S."/>
            <person name="Kuo A."/>
            <person name="Mondo S."/>
            <person name="Pangilinan J."/>
            <person name="Riley R."/>
            <person name="LaButti K."/>
            <person name="Andreopoulos B."/>
            <person name="Lipzen A."/>
            <person name="Chen C."/>
            <person name="Yan M."/>
            <person name="Daum C."/>
            <person name="Ng V."/>
            <person name="Clum A."/>
            <person name="Steindorff A."/>
            <person name="Ohm R.A."/>
            <person name="Martin F."/>
            <person name="Silar P."/>
            <person name="Natvig D.O."/>
            <person name="Lalanne C."/>
            <person name="Gautier V."/>
            <person name="Ament-Velasquez S.L."/>
            <person name="Kruys A."/>
            <person name="Hutchinson M.I."/>
            <person name="Powell A.J."/>
            <person name="Barry K."/>
            <person name="Miller A.N."/>
            <person name="Grigoriev I.V."/>
            <person name="Debuchy R."/>
            <person name="Gladieux P."/>
            <person name="Hiltunen Thoren M."/>
            <person name="Johannesson H."/>
        </authorList>
    </citation>
    <scope>NUCLEOTIDE SEQUENCE</scope>
    <source>
        <strain evidence="3">CBS 532.94</strain>
    </source>
</reference>
<feature type="compositionally biased region" description="Gly residues" evidence="1">
    <location>
        <begin position="196"/>
        <end position="212"/>
    </location>
</feature>
<dbReference type="PANTHER" id="PTHR12847:SF9">
    <property type="entry name" value="NECAP-LIKE PROTEIN CG9132"/>
    <property type="match status" value="1"/>
</dbReference>
<dbReference type="EMBL" id="MU860014">
    <property type="protein sequence ID" value="KAK4241953.1"/>
    <property type="molecule type" value="Genomic_DNA"/>
</dbReference>
<dbReference type="InterPro" id="IPR011993">
    <property type="entry name" value="PH-like_dom_sf"/>
</dbReference>
<dbReference type="Pfam" id="PF07933">
    <property type="entry name" value="DUF1681"/>
    <property type="match status" value="1"/>
</dbReference>
<feature type="compositionally biased region" description="Basic and acidic residues" evidence="1">
    <location>
        <begin position="253"/>
        <end position="264"/>
    </location>
</feature>
<organism evidence="3 4">
    <name type="scientific">Achaetomium macrosporum</name>
    <dbReference type="NCBI Taxonomy" id="79813"/>
    <lineage>
        <taxon>Eukaryota</taxon>
        <taxon>Fungi</taxon>
        <taxon>Dikarya</taxon>
        <taxon>Ascomycota</taxon>
        <taxon>Pezizomycotina</taxon>
        <taxon>Sordariomycetes</taxon>
        <taxon>Sordariomycetidae</taxon>
        <taxon>Sordariales</taxon>
        <taxon>Chaetomiaceae</taxon>
        <taxon>Achaetomium</taxon>
    </lineage>
</organism>
<evidence type="ECO:0000259" key="2">
    <source>
        <dbReference type="Pfam" id="PF07933"/>
    </source>
</evidence>
<dbReference type="Proteomes" id="UP001303760">
    <property type="component" value="Unassembled WGS sequence"/>
</dbReference>
<feature type="compositionally biased region" description="Basic and acidic residues" evidence="1">
    <location>
        <begin position="221"/>
        <end position="230"/>
    </location>
</feature>
<feature type="domain" description="NECAP PHear" evidence="2">
    <location>
        <begin position="21"/>
        <end position="236"/>
    </location>
</feature>
<evidence type="ECO:0000313" key="4">
    <source>
        <dbReference type="Proteomes" id="UP001303760"/>
    </source>
</evidence>
<name>A0AAN7HGA6_9PEZI</name>
<dbReference type="Gene3D" id="2.30.29.30">
    <property type="entry name" value="Pleckstrin-homology domain (PH domain)/Phosphotyrosine-binding domain (PTB)"/>
    <property type="match status" value="1"/>
</dbReference>
<accession>A0AAN7HGA6</accession>
<comment type="caution">
    <text evidence="3">The sequence shown here is derived from an EMBL/GenBank/DDBJ whole genome shotgun (WGS) entry which is preliminary data.</text>
</comment>
<evidence type="ECO:0000256" key="1">
    <source>
        <dbReference type="SAM" id="MobiDB-lite"/>
    </source>
</evidence>
<evidence type="ECO:0000313" key="3">
    <source>
        <dbReference type="EMBL" id="KAK4241953.1"/>
    </source>
</evidence>
<reference evidence="3" key="2">
    <citation type="submission" date="2023-05" db="EMBL/GenBank/DDBJ databases">
        <authorList>
            <consortium name="Lawrence Berkeley National Laboratory"/>
            <person name="Steindorff A."/>
            <person name="Hensen N."/>
            <person name="Bonometti L."/>
            <person name="Westerberg I."/>
            <person name="Brannstrom I.O."/>
            <person name="Guillou S."/>
            <person name="Cros-Aarteil S."/>
            <person name="Calhoun S."/>
            <person name="Haridas S."/>
            <person name="Kuo A."/>
            <person name="Mondo S."/>
            <person name="Pangilinan J."/>
            <person name="Riley R."/>
            <person name="Labutti K."/>
            <person name="Andreopoulos B."/>
            <person name="Lipzen A."/>
            <person name="Chen C."/>
            <person name="Yanf M."/>
            <person name="Daum C."/>
            <person name="Ng V."/>
            <person name="Clum A."/>
            <person name="Ohm R."/>
            <person name="Martin F."/>
            <person name="Silar P."/>
            <person name="Natvig D."/>
            <person name="Lalanne C."/>
            <person name="Gautier V."/>
            <person name="Ament-Velasquez S.L."/>
            <person name="Kruys A."/>
            <person name="Hutchinson M.I."/>
            <person name="Powell A.J."/>
            <person name="Barry K."/>
            <person name="Miller A.N."/>
            <person name="Grigoriev I.V."/>
            <person name="Debuchy R."/>
            <person name="Gladieux P."/>
            <person name="Thoren M.H."/>
            <person name="Johannesson H."/>
        </authorList>
    </citation>
    <scope>NUCLEOTIDE SEQUENCE</scope>
    <source>
        <strain evidence="3">CBS 532.94</strain>
    </source>
</reference>
<feature type="region of interest" description="Disordered" evidence="1">
    <location>
        <begin position="71"/>
        <end position="99"/>
    </location>
</feature>
<protein>
    <recommendedName>
        <fullName evidence="2">NECAP PHear domain-containing protein</fullName>
    </recommendedName>
</protein>
<gene>
    <name evidence="3" type="ORF">C8A03DRAFT_11813</name>
</gene>
<dbReference type="GO" id="GO:0006897">
    <property type="term" value="P:endocytosis"/>
    <property type="evidence" value="ECO:0007669"/>
    <property type="project" value="InterPro"/>
</dbReference>
<dbReference type="AlphaFoldDB" id="A0AAN7HGA6"/>
<feature type="region of interest" description="Disordered" evidence="1">
    <location>
        <begin position="181"/>
        <end position="304"/>
    </location>
</feature>
<proteinExistence type="predicted"/>
<dbReference type="SUPFAM" id="SSF50729">
    <property type="entry name" value="PH domain-like"/>
    <property type="match status" value="1"/>
</dbReference>
<dbReference type="GO" id="GO:0030125">
    <property type="term" value="C:clathrin vesicle coat"/>
    <property type="evidence" value="ECO:0007669"/>
    <property type="project" value="TreeGrafter"/>
</dbReference>
<dbReference type="PANTHER" id="PTHR12847">
    <property type="entry name" value="ATP-BINDING CASSETTE ABC TRANSPORTER-RELATED"/>
    <property type="match status" value="1"/>
</dbReference>
<dbReference type="InterPro" id="IPR012466">
    <property type="entry name" value="NECAP_PHear"/>
</dbReference>
<sequence length="304" mass="32104">MDAPATIDPATGRPLPPDAIVRVLHITPKVHVYSIPRDTVATAAGYAAASWTSDPGNHIFTARLRVLETSFSTTSPSAPSSSKEEGVKPPDQQQAEEQEEEIQIKVDILLEDPSTGALFAAAPYTAPASVQPTTDSSRFFAVRVQDPTGKQKATLGVGFEERSEAFDFGVALQEAGRALRWSSSSSSSQSHHITRAGGGTGGGGREGGAGSKGKGEEEEEKRDLSLKEGETITVNLSGTRFGRRAGRQQQSNEDTKGTGGEEGKSLASFALPPPPPPSAREVRAQKRLSAQQLGFDDGQFGEFA</sequence>
<feature type="compositionally biased region" description="Low complexity" evidence="1">
    <location>
        <begin position="71"/>
        <end position="81"/>
    </location>
</feature>